<reference evidence="1 2" key="1">
    <citation type="journal article" date="2020" name="Cell">
        <title>Large-Scale Comparative Analyses of Tick Genomes Elucidate Their Genetic Diversity and Vector Capacities.</title>
        <authorList>
            <consortium name="Tick Genome and Microbiome Consortium (TIGMIC)"/>
            <person name="Jia N."/>
            <person name="Wang J."/>
            <person name="Shi W."/>
            <person name="Du L."/>
            <person name="Sun Y."/>
            <person name="Zhan W."/>
            <person name="Jiang J.F."/>
            <person name="Wang Q."/>
            <person name="Zhang B."/>
            <person name="Ji P."/>
            <person name="Bell-Sakyi L."/>
            <person name="Cui X.M."/>
            <person name="Yuan T.T."/>
            <person name="Jiang B.G."/>
            <person name="Yang W.F."/>
            <person name="Lam T.T."/>
            <person name="Chang Q.C."/>
            <person name="Ding S.J."/>
            <person name="Wang X.J."/>
            <person name="Zhu J.G."/>
            <person name="Ruan X.D."/>
            <person name="Zhao L."/>
            <person name="Wei J.T."/>
            <person name="Ye R.Z."/>
            <person name="Que T.C."/>
            <person name="Du C.H."/>
            <person name="Zhou Y.H."/>
            <person name="Cheng J.X."/>
            <person name="Dai P.F."/>
            <person name="Guo W.B."/>
            <person name="Han X.H."/>
            <person name="Huang E.J."/>
            <person name="Li L.F."/>
            <person name="Wei W."/>
            <person name="Gao Y.C."/>
            <person name="Liu J.Z."/>
            <person name="Shao H.Z."/>
            <person name="Wang X."/>
            <person name="Wang C.C."/>
            <person name="Yang T.C."/>
            <person name="Huo Q.B."/>
            <person name="Li W."/>
            <person name="Chen H.Y."/>
            <person name="Chen S.E."/>
            <person name="Zhou L.G."/>
            <person name="Ni X.B."/>
            <person name="Tian J.H."/>
            <person name="Sheng Y."/>
            <person name="Liu T."/>
            <person name="Pan Y.S."/>
            <person name="Xia L.Y."/>
            <person name="Li J."/>
            <person name="Zhao F."/>
            <person name="Cao W.C."/>
        </authorList>
    </citation>
    <scope>NUCLEOTIDE SEQUENCE [LARGE SCALE GENOMIC DNA]</scope>
    <source>
        <strain evidence="1">HaeL-2018</strain>
    </source>
</reference>
<dbReference type="AlphaFoldDB" id="A0A9J6FQ48"/>
<sequence length="163" mass="18452">MLDAASFVGPEMNRKREPQRLGSCTIQDYETLLSAKRTELRAVLTKKASVKKKRKAAERRCHTLAALAVALSSRPRSVWTLWRPPPWYDTTVPTLSDQDFKGNFRDPLHICIHSSPEEAVPSSQCKQPHRANVQLHSLQSKVCRRKCLWAIEGYIQGLEGTSV</sequence>
<evidence type="ECO:0000313" key="2">
    <source>
        <dbReference type="Proteomes" id="UP000821853"/>
    </source>
</evidence>
<gene>
    <name evidence="1" type="ORF">HPB48_006997</name>
</gene>
<accession>A0A9J6FQ48</accession>
<comment type="caution">
    <text evidence="1">The sequence shown here is derived from an EMBL/GenBank/DDBJ whole genome shotgun (WGS) entry which is preliminary data.</text>
</comment>
<protein>
    <submittedName>
        <fullName evidence="1">Uncharacterized protein</fullName>
    </submittedName>
</protein>
<organism evidence="1 2">
    <name type="scientific">Haemaphysalis longicornis</name>
    <name type="common">Bush tick</name>
    <dbReference type="NCBI Taxonomy" id="44386"/>
    <lineage>
        <taxon>Eukaryota</taxon>
        <taxon>Metazoa</taxon>
        <taxon>Ecdysozoa</taxon>
        <taxon>Arthropoda</taxon>
        <taxon>Chelicerata</taxon>
        <taxon>Arachnida</taxon>
        <taxon>Acari</taxon>
        <taxon>Parasitiformes</taxon>
        <taxon>Ixodida</taxon>
        <taxon>Ixodoidea</taxon>
        <taxon>Ixodidae</taxon>
        <taxon>Haemaphysalinae</taxon>
        <taxon>Haemaphysalis</taxon>
    </lineage>
</organism>
<keyword evidence="2" id="KW-1185">Reference proteome</keyword>
<dbReference type="Proteomes" id="UP000821853">
    <property type="component" value="Chromosome 10"/>
</dbReference>
<dbReference type="VEuPathDB" id="VectorBase:HLOH_058350"/>
<dbReference type="EMBL" id="JABSTR010000002">
    <property type="protein sequence ID" value="KAH9364385.1"/>
    <property type="molecule type" value="Genomic_DNA"/>
</dbReference>
<proteinExistence type="predicted"/>
<evidence type="ECO:0000313" key="1">
    <source>
        <dbReference type="EMBL" id="KAH9364385.1"/>
    </source>
</evidence>
<name>A0A9J6FQ48_HAELO</name>